<evidence type="ECO:0000256" key="7">
    <source>
        <dbReference type="ARBA" id="ARBA00023136"/>
    </source>
</evidence>
<evidence type="ECO:0000259" key="13">
    <source>
        <dbReference type="PROSITE" id="PS50853"/>
    </source>
</evidence>
<dbReference type="Ensembl" id="ENSTRUT00000052193.2">
    <property type="protein sequence ID" value="ENSTRUP00000049299.2"/>
    <property type="gene ID" value="ENSTRUG00000025472.2"/>
</dbReference>
<dbReference type="GO" id="GO:0003993">
    <property type="term" value="F:acid phosphatase activity"/>
    <property type="evidence" value="ECO:0007669"/>
    <property type="project" value="InterPro"/>
</dbReference>
<evidence type="ECO:0000256" key="2">
    <source>
        <dbReference type="ARBA" id="ARBA00008921"/>
    </source>
</evidence>
<dbReference type="PROSITE" id="PS50853">
    <property type="entry name" value="FN3"/>
    <property type="match status" value="3"/>
</dbReference>
<dbReference type="InParanoid" id="A0A3B5JWR8"/>
<dbReference type="GO" id="GO:0005886">
    <property type="term" value="C:plasma membrane"/>
    <property type="evidence" value="ECO:0007669"/>
    <property type="project" value="UniProtKB-ARBA"/>
</dbReference>
<evidence type="ECO:0000256" key="1">
    <source>
        <dbReference type="ARBA" id="ARBA00004479"/>
    </source>
</evidence>
<comment type="subcellular location">
    <subcellularLocation>
        <location evidence="1">Membrane</location>
        <topology evidence="1">Single-pass type I membrane protein</topology>
    </subcellularLocation>
</comment>
<dbReference type="STRING" id="31033.ENSTRUP00000049299"/>
<dbReference type="PANTHER" id="PTHR48423:SF1">
    <property type="entry name" value="INTERLEUKIN-27 RECEPTOR SUBUNIT ALPHA"/>
    <property type="match status" value="1"/>
</dbReference>
<proteinExistence type="inferred from homology"/>
<keyword evidence="3 11" id="KW-0812">Transmembrane</keyword>
<evidence type="ECO:0000256" key="8">
    <source>
        <dbReference type="ARBA" id="ARBA00023170"/>
    </source>
</evidence>
<evidence type="ECO:0000256" key="5">
    <source>
        <dbReference type="ARBA" id="ARBA00022737"/>
    </source>
</evidence>
<protein>
    <submittedName>
        <fullName evidence="14">Granulocyte colony-stimulating factor receptor-like</fullName>
    </submittedName>
</protein>
<evidence type="ECO:0000256" key="3">
    <source>
        <dbReference type="ARBA" id="ARBA00022692"/>
    </source>
</evidence>
<dbReference type="OMA" id="SCQGIFN"/>
<dbReference type="KEGG" id="tru:101062203"/>
<dbReference type="SMART" id="SM00060">
    <property type="entry name" value="FN3"/>
    <property type="match status" value="4"/>
</dbReference>
<organism evidence="14 15">
    <name type="scientific">Takifugu rubripes</name>
    <name type="common">Japanese pufferfish</name>
    <name type="synonym">Fugu rubripes</name>
    <dbReference type="NCBI Taxonomy" id="31033"/>
    <lineage>
        <taxon>Eukaryota</taxon>
        <taxon>Metazoa</taxon>
        <taxon>Chordata</taxon>
        <taxon>Craniata</taxon>
        <taxon>Vertebrata</taxon>
        <taxon>Euteleostomi</taxon>
        <taxon>Actinopterygii</taxon>
        <taxon>Neopterygii</taxon>
        <taxon>Teleostei</taxon>
        <taxon>Neoteleostei</taxon>
        <taxon>Acanthomorphata</taxon>
        <taxon>Eupercaria</taxon>
        <taxon>Tetraodontiformes</taxon>
        <taxon>Tetradontoidea</taxon>
        <taxon>Tetraodontidae</taxon>
        <taxon>Takifugu</taxon>
    </lineage>
</organism>
<dbReference type="Proteomes" id="UP000005226">
    <property type="component" value="Chromosome 21"/>
</dbReference>
<dbReference type="CDD" id="cd00063">
    <property type="entry name" value="FN3"/>
    <property type="match status" value="3"/>
</dbReference>
<dbReference type="InterPro" id="IPR013783">
    <property type="entry name" value="Ig-like_fold"/>
</dbReference>
<reference evidence="14" key="2">
    <citation type="submission" date="2025-08" db="UniProtKB">
        <authorList>
            <consortium name="Ensembl"/>
        </authorList>
    </citation>
    <scope>IDENTIFICATION</scope>
</reference>
<gene>
    <name evidence="14" type="primary">LOC101062203</name>
</gene>
<keyword evidence="5" id="KW-0677">Repeat</keyword>
<feature type="domain" description="Fibronectin type-III" evidence="13">
    <location>
        <begin position="239"/>
        <end position="337"/>
    </location>
</feature>
<evidence type="ECO:0000256" key="6">
    <source>
        <dbReference type="ARBA" id="ARBA00022989"/>
    </source>
</evidence>
<evidence type="ECO:0000256" key="11">
    <source>
        <dbReference type="SAM" id="Phobius"/>
    </source>
</evidence>
<dbReference type="InterPro" id="IPR052672">
    <property type="entry name" value="Type1_Cytokine_Rcpt_Type2"/>
</dbReference>
<feature type="chain" id="PRO_5030075169" evidence="12">
    <location>
        <begin position="20"/>
        <end position="702"/>
    </location>
</feature>
<dbReference type="GeneTree" id="ENSGT00940000155603"/>
<comment type="similarity">
    <text evidence="2">Belongs to the type I cytokine receptor family. Type 2 subfamily.</text>
</comment>
<dbReference type="PANTHER" id="PTHR48423">
    <property type="entry name" value="INTERLEUKIN-27 RECEPTOR SUBUNIT ALPHA"/>
    <property type="match status" value="1"/>
</dbReference>
<feature type="domain" description="Fibronectin type-III" evidence="13">
    <location>
        <begin position="339"/>
        <end position="436"/>
    </location>
</feature>
<sequence length="702" mass="79386">MDSWCLATWMVLNFLCVFAYEVTVRNTDLKPCEKDKQMCVIDPRDCDPWPPSAIQESLNMFCYYQIDQYSVTCNWSETFRSPTEPELSLIFRSVRIVYSCLGVFSPLSTLSITAKMKNSVMDTEIWSQPLTIRLHYAVKPSQPVLTVRGSTANSINVTWDSTSEGDCRLRYRANGTQVWTEVADTVPAGEEGQILTYNIKGLLPFTVYGAAVACRGDSNISSDWSSEVTVRTADMIPSRPVEVCYTVEKVESSGSFQLRLRWQDSNPCSPGSRVLAYQVTYKPEGKKQPPEIRNVTAVTELLEVEPGNYSITVRAFNTAGYGPVAQLYIDTQRVNSLPPVRNLWVYSHFPAKNAVQVHWQNPSGPLVSHSYVQWHPEARPSIDCWITVESWNSSALIEDIDPYTPYLISVIPVYGQQCGPSWSLPASLQHGALMEAVQMKLVGVTKKTVTVGWVWQRRSKPIRVGGYRVMLRRGSEMHTTSLWPDQWQHTFSQLTPSTEYSLVLLADNVSKHTTSVQTSFDEVPVVAAATPLLLLAVVVFIFFLLFRTACKSYFFPTISSPWSSKMGHWLINPPRQKTLDMKVLDIEDYRVMDVLGDKGLILVVPRQERSSKKDLREDASPLMHTIKLDVCVSEFATKRENSANDGFLRRGGEEEEENAPNQFSEGLCQEWDFSEGMTNHNSHMTCETEYIFVEQISPPLKQ</sequence>
<keyword evidence="9" id="KW-0325">Glycoprotein</keyword>
<dbReference type="SUPFAM" id="SSF49265">
    <property type="entry name" value="Fibronectin type III"/>
    <property type="match status" value="2"/>
</dbReference>
<evidence type="ECO:0000313" key="15">
    <source>
        <dbReference type="Proteomes" id="UP000005226"/>
    </source>
</evidence>
<evidence type="ECO:0000256" key="9">
    <source>
        <dbReference type="ARBA" id="ARBA00023180"/>
    </source>
</evidence>
<reference evidence="14 15" key="1">
    <citation type="journal article" date="2011" name="Genome Biol. Evol.">
        <title>Integration of the genetic map and genome assembly of fugu facilitates insights into distinct features of genome evolution in teleosts and mammals.</title>
        <authorList>
            <person name="Kai W."/>
            <person name="Kikuchi K."/>
            <person name="Tohari S."/>
            <person name="Chew A.K."/>
            <person name="Tay A."/>
            <person name="Fujiwara A."/>
            <person name="Hosoya S."/>
            <person name="Suetake H."/>
            <person name="Naruse K."/>
            <person name="Brenner S."/>
            <person name="Suzuki Y."/>
            <person name="Venkatesh B."/>
        </authorList>
    </citation>
    <scope>NUCLEOTIDE SEQUENCE [LARGE SCALE GENOMIC DNA]</scope>
</reference>
<dbReference type="InterPro" id="IPR003961">
    <property type="entry name" value="FN3_dom"/>
</dbReference>
<dbReference type="InterPro" id="IPR036116">
    <property type="entry name" value="FN3_sf"/>
</dbReference>
<keyword evidence="6 11" id="KW-1133">Transmembrane helix</keyword>
<keyword evidence="7 11" id="KW-0472">Membrane</keyword>
<accession>A0A3B5JWR8</accession>
<feature type="domain" description="Fibronectin type-III" evidence="13">
    <location>
        <begin position="139"/>
        <end position="235"/>
    </location>
</feature>
<feature type="transmembrane region" description="Helical" evidence="11">
    <location>
        <begin position="525"/>
        <end position="546"/>
    </location>
</feature>
<keyword evidence="15" id="KW-1185">Reference proteome</keyword>
<keyword evidence="8" id="KW-0675">Receptor</keyword>
<keyword evidence="4 12" id="KW-0732">Signal</keyword>
<feature type="region of interest" description="Disordered" evidence="10">
    <location>
        <begin position="644"/>
        <end position="663"/>
    </location>
</feature>
<evidence type="ECO:0000256" key="12">
    <source>
        <dbReference type="SAM" id="SignalP"/>
    </source>
</evidence>
<dbReference type="AlphaFoldDB" id="A0A3B5JWR8"/>
<evidence type="ECO:0000256" key="10">
    <source>
        <dbReference type="SAM" id="MobiDB-lite"/>
    </source>
</evidence>
<evidence type="ECO:0000256" key="4">
    <source>
        <dbReference type="ARBA" id="ARBA00022729"/>
    </source>
</evidence>
<dbReference type="GO" id="GO:0046872">
    <property type="term" value="F:metal ion binding"/>
    <property type="evidence" value="ECO:0007669"/>
    <property type="project" value="InterPro"/>
</dbReference>
<dbReference type="OrthoDB" id="9828391at2759"/>
<feature type="signal peptide" evidence="12">
    <location>
        <begin position="1"/>
        <end position="19"/>
    </location>
</feature>
<dbReference type="Gene3D" id="2.60.40.10">
    <property type="entry name" value="Immunoglobulins"/>
    <property type="match status" value="4"/>
</dbReference>
<name>A0A3B5JWR8_TAKRU</name>
<reference evidence="14" key="3">
    <citation type="submission" date="2025-09" db="UniProtKB">
        <authorList>
            <consortium name="Ensembl"/>
        </authorList>
    </citation>
    <scope>IDENTIFICATION</scope>
</reference>
<dbReference type="RefSeq" id="XP_003974734.2">
    <property type="nucleotide sequence ID" value="XM_003974685.3"/>
</dbReference>
<evidence type="ECO:0000313" key="14">
    <source>
        <dbReference type="Ensembl" id="ENSTRUP00000049299.2"/>
    </source>
</evidence>
<dbReference type="GeneID" id="101062203"/>